<evidence type="ECO:0000313" key="1">
    <source>
        <dbReference type="EMBL" id="PXY45222.1"/>
    </source>
</evidence>
<dbReference type="AlphaFoldDB" id="A0A2V4C332"/>
<accession>A0A2V4C332</accession>
<dbReference type="OrthoDB" id="1362526at2"/>
<dbReference type="RefSeq" id="WP_110346728.1">
    <property type="nucleotide sequence ID" value="NZ_QJHL01000002.1"/>
</dbReference>
<reference evidence="1 2" key="1">
    <citation type="submission" date="2018-05" db="EMBL/GenBank/DDBJ databases">
        <title>Flavobacterium sp. strain IMCC34758, incomplete genome.</title>
        <authorList>
            <person name="Joung Y."/>
        </authorList>
    </citation>
    <scope>NUCLEOTIDE SEQUENCE [LARGE SCALE GENOMIC DNA]</scope>
    <source>
        <strain evidence="1 2">IMCC34758</strain>
    </source>
</reference>
<name>A0A2V4C332_9FLAO</name>
<organism evidence="1 2">
    <name type="scientific">Flavobacterium hydrophilum</name>
    <dbReference type="NCBI Taxonomy" id="2211445"/>
    <lineage>
        <taxon>Bacteria</taxon>
        <taxon>Pseudomonadati</taxon>
        <taxon>Bacteroidota</taxon>
        <taxon>Flavobacteriia</taxon>
        <taxon>Flavobacteriales</taxon>
        <taxon>Flavobacteriaceae</taxon>
        <taxon>Flavobacterium</taxon>
    </lineage>
</organism>
<sequence>MKTHIIITIISILFINSLKAQEKTKDTLFFKLDKYLYQSESNPKKYIIKDNYDTSEGAIYFVQKKIINTSKPKKIICFKKFAHTSRLFKLKDNKKLNDVKVMNLTDSYIIVLVNKKNKKTEYIQVSAEFTIE</sequence>
<comment type="caution">
    <text evidence="1">The sequence shown here is derived from an EMBL/GenBank/DDBJ whole genome shotgun (WGS) entry which is preliminary data.</text>
</comment>
<dbReference type="Proteomes" id="UP000247681">
    <property type="component" value="Unassembled WGS sequence"/>
</dbReference>
<evidence type="ECO:0000313" key="2">
    <source>
        <dbReference type="Proteomes" id="UP000247681"/>
    </source>
</evidence>
<protein>
    <submittedName>
        <fullName evidence="1">Uncharacterized protein</fullName>
    </submittedName>
</protein>
<gene>
    <name evidence="1" type="ORF">DMB68_11040</name>
</gene>
<proteinExistence type="predicted"/>
<dbReference type="EMBL" id="QJHL01000002">
    <property type="protein sequence ID" value="PXY45222.1"/>
    <property type="molecule type" value="Genomic_DNA"/>
</dbReference>
<keyword evidence="2" id="KW-1185">Reference proteome</keyword>